<feature type="transmembrane region" description="Helical" evidence="1">
    <location>
        <begin position="161"/>
        <end position="194"/>
    </location>
</feature>
<keyword evidence="1" id="KW-1133">Transmembrane helix</keyword>
<feature type="transmembrane region" description="Helical" evidence="1">
    <location>
        <begin position="242"/>
        <end position="265"/>
    </location>
</feature>
<evidence type="ECO:0000313" key="4">
    <source>
        <dbReference type="Proteomes" id="UP000537131"/>
    </source>
</evidence>
<feature type="transmembrane region" description="Helical" evidence="1">
    <location>
        <begin position="277"/>
        <end position="296"/>
    </location>
</feature>
<organism evidence="3 4">
    <name type="scientific">Clostridium muellerianum</name>
    <dbReference type="NCBI Taxonomy" id="2716538"/>
    <lineage>
        <taxon>Bacteria</taxon>
        <taxon>Bacillati</taxon>
        <taxon>Bacillota</taxon>
        <taxon>Clostridia</taxon>
        <taxon>Eubacteriales</taxon>
        <taxon>Clostridiaceae</taxon>
        <taxon>Clostridium</taxon>
    </lineage>
</organism>
<feature type="transmembrane region" description="Helical" evidence="1">
    <location>
        <begin position="60"/>
        <end position="81"/>
    </location>
</feature>
<keyword evidence="1" id="KW-0472">Membrane</keyword>
<keyword evidence="1" id="KW-0812">Transmembrane</keyword>
<feature type="domain" description="Glycerophosphoryl diester phosphodiesterase membrane" evidence="2">
    <location>
        <begin position="165"/>
        <end position="304"/>
    </location>
</feature>
<dbReference type="InterPro" id="IPR018476">
    <property type="entry name" value="GlyceroP-diester-Pdiesterase_M"/>
</dbReference>
<reference evidence="3 4" key="1">
    <citation type="submission" date="2020-04" db="EMBL/GenBank/DDBJ databases">
        <authorList>
            <person name="Doyle D.A."/>
        </authorList>
    </citation>
    <scope>NUCLEOTIDE SEQUENCE [LARGE SCALE GENOMIC DNA]</scope>
    <source>
        <strain evidence="3 4">P21</strain>
    </source>
</reference>
<gene>
    <name evidence="3" type="ORF">HBE96_25900</name>
</gene>
<accession>A0A7Y0HSA1</accession>
<feature type="transmembrane region" description="Helical" evidence="1">
    <location>
        <begin position="24"/>
        <end position="54"/>
    </location>
</feature>
<dbReference type="AlphaFoldDB" id="A0A7Y0HSA1"/>
<dbReference type="Pfam" id="PF10110">
    <property type="entry name" value="GPDPase_memb"/>
    <property type="match status" value="1"/>
</dbReference>
<keyword evidence="4" id="KW-1185">Reference proteome</keyword>
<dbReference type="RefSeq" id="WP_169300594.1">
    <property type="nucleotide sequence ID" value="NZ_JABBNI010000067.1"/>
</dbReference>
<evidence type="ECO:0000259" key="2">
    <source>
        <dbReference type="Pfam" id="PF10110"/>
    </source>
</evidence>
<proteinExistence type="predicted"/>
<feature type="transmembrane region" description="Helical" evidence="1">
    <location>
        <begin position="215"/>
        <end position="236"/>
    </location>
</feature>
<evidence type="ECO:0000313" key="3">
    <source>
        <dbReference type="EMBL" id="NMM66016.1"/>
    </source>
</evidence>
<dbReference type="EMBL" id="JABBNI010000067">
    <property type="protein sequence ID" value="NMM66016.1"/>
    <property type="molecule type" value="Genomic_DNA"/>
</dbReference>
<dbReference type="Proteomes" id="UP000537131">
    <property type="component" value="Unassembled WGS sequence"/>
</dbReference>
<reference evidence="3 4" key="2">
    <citation type="submission" date="2020-06" db="EMBL/GenBank/DDBJ databases">
        <title>Complete Genome Sequence of Clostridium muelleri sp. nov. P21T, an Acid-Alcohol Producing Acetogen Isolated from Old Hay.</title>
        <authorList>
            <person name="Duncan K.E."/>
            <person name="Tanner R.S."/>
        </authorList>
    </citation>
    <scope>NUCLEOTIDE SEQUENCE [LARGE SCALE GENOMIC DNA]</scope>
    <source>
        <strain evidence="3 4">P21</strain>
    </source>
</reference>
<feature type="transmembrane region" description="Helical" evidence="1">
    <location>
        <begin position="114"/>
        <end position="139"/>
    </location>
</feature>
<comment type="caution">
    <text evidence="3">The sequence shown here is derived from an EMBL/GenBank/DDBJ whole genome shotgun (WGS) entry which is preliminary data.</text>
</comment>
<name>A0A7Y0HSA1_9CLOT</name>
<sequence length="327" mass="37093">MGLLGLSEIMDTSIEVLRKYMKTIFLFSLGYGVIAGIVAIILIIITAILVAVAYKVLSSFILSGIILVLLCSFIFTFLLAYNVGLIKIASQDFLSERIYADDAIGASFKSIFRVFSILLVVTILFIPVIAVFGVASYFICKGLKYSINSIVIAYGISSIRYVFAIIILILIIIAMISMFWLYVTFISFSLNVAVIEKKYAFSALKRSFNLVKNEFWKIIGCSILFSITIFAVKVSLAGFMEAVLSILYLITSFFNVQVGYTDFIVNMSRYIQFPINLLMWLIIYPLTTIMMCNMYFNQRYKKEGYDIVLRLKEIQKNHERKQEADGI</sequence>
<evidence type="ECO:0000256" key="1">
    <source>
        <dbReference type="SAM" id="Phobius"/>
    </source>
</evidence>
<protein>
    <recommendedName>
        <fullName evidence="2">Glycerophosphoryl diester phosphodiesterase membrane domain-containing protein</fullName>
    </recommendedName>
</protein>